<protein>
    <submittedName>
        <fullName evidence="1">Uncharacterized protein</fullName>
    </submittedName>
</protein>
<name>A0A9W4I0C9_9EURO</name>
<dbReference type="Proteomes" id="UP001152592">
    <property type="component" value="Unassembled WGS sequence"/>
</dbReference>
<gene>
    <name evidence="1" type="ORF">PSALAMII_LOCUS49</name>
</gene>
<proteinExistence type="predicted"/>
<organism evidence="1 2">
    <name type="scientific">Penicillium salamii</name>
    <dbReference type="NCBI Taxonomy" id="1612424"/>
    <lineage>
        <taxon>Eukaryota</taxon>
        <taxon>Fungi</taxon>
        <taxon>Dikarya</taxon>
        <taxon>Ascomycota</taxon>
        <taxon>Pezizomycotina</taxon>
        <taxon>Eurotiomycetes</taxon>
        <taxon>Eurotiomycetidae</taxon>
        <taxon>Eurotiales</taxon>
        <taxon>Aspergillaceae</taxon>
        <taxon>Penicillium</taxon>
    </lineage>
</organism>
<comment type="caution">
    <text evidence="1">The sequence shown here is derived from an EMBL/GenBank/DDBJ whole genome shotgun (WGS) entry which is preliminary data.</text>
</comment>
<dbReference type="EMBL" id="CAJVPD010000005">
    <property type="protein sequence ID" value="CAG8219902.1"/>
    <property type="molecule type" value="Genomic_DNA"/>
</dbReference>
<evidence type="ECO:0000313" key="2">
    <source>
        <dbReference type="Proteomes" id="UP001152592"/>
    </source>
</evidence>
<evidence type="ECO:0000313" key="1">
    <source>
        <dbReference type="EMBL" id="CAG8219902.1"/>
    </source>
</evidence>
<sequence>MICLCTSKFNKEEQDSPLLQGFFTRREMRETKEERGVTSYMLDFHPIIDTEDSRGHEGQDIEHSDSIDDVIDHTAEPTLPNLKSSTQLRATLQACKRVRRDEDVYDYH</sequence>
<accession>A0A9W4I0C9</accession>
<reference evidence="1" key="1">
    <citation type="submission" date="2021-07" db="EMBL/GenBank/DDBJ databases">
        <authorList>
            <person name="Branca A.L. A."/>
        </authorList>
    </citation>
    <scope>NUCLEOTIDE SEQUENCE</scope>
</reference>
<dbReference type="OrthoDB" id="269227at2759"/>
<dbReference type="AlphaFoldDB" id="A0A9W4I0C9"/>